<keyword evidence="2" id="KW-1185">Reference proteome</keyword>
<gene>
    <name evidence="1" type="ORF">SI8410_02002977</name>
</gene>
<organism evidence="1 2">
    <name type="scientific">Spirodela intermedia</name>
    <name type="common">Intermediate duckweed</name>
    <dbReference type="NCBI Taxonomy" id="51605"/>
    <lineage>
        <taxon>Eukaryota</taxon>
        <taxon>Viridiplantae</taxon>
        <taxon>Streptophyta</taxon>
        <taxon>Embryophyta</taxon>
        <taxon>Tracheophyta</taxon>
        <taxon>Spermatophyta</taxon>
        <taxon>Magnoliopsida</taxon>
        <taxon>Liliopsida</taxon>
        <taxon>Araceae</taxon>
        <taxon>Lemnoideae</taxon>
        <taxon>Spirodela</taxon>
    </lineage>
</organism>
<protein>
    <submittedName>
        <fullName evidence="1">Uncharacterized protein</fullName>
    </submittedName>
</protein>
<dbReference type="OrthoDB" id="1960397at2759"/>
<dbReference type="Proteomes" id="UP000663760">
    <property type="component" value="Chromosome 2"/>
</dbReference>
<proteinExistence type="predicted"/>
<evidence type="ECO:0000313" key="1">
    <source>
        <dbReference type="EMBL" id="CAA7391726.1"/>
    </source>
</evidence>
<dbReference type="AlphaFoldDB" id="A0A7I8K3R3"/>
<sequence length="119" mass="13526">MVVFLEESPRSLMVSKYWVTIIRSITSLALVPETVWEKLRMLSLKPSVIACRCLATPMPPRYLASASASALFTMRIFSASPLKMLACRSLWAEYNDNSDLHQNYMAIMALKVAAYVYRK</sequence>
<dbReference type="EMBL" id="LR746265">
    <property type="protein sequence ID" value="CAA7391726.1"/>
    <property type="molecule type" value="Genomic_DNA"/>
</dbReference>
<accession>A0A7I8K3R3</accession>
<reference evidence="1" key="1">
    <citation type="submission" date="2020-02" db="EMBL/GenBank/DDBJ databases">
        <authorList>
            <person name="Scholz U."/>
            <person name="Mascher M."/>
            <person name="Fiebig A."/>
        </authorList>
    </citation>
    <scope>NUCLEOTIDE SEQUENCE</scope>
</reference>
<evidence type="ECO:0000313" key="2">
    <source>
        <dbReference type="Proteomes" id="UP000663760"/>
    </source>
</evidence>
<name>A0A7I8K3R3_SPIIN</name>